<dbReference type="eggNOG" id="KOG4683">
    <property type="taxonomic scope" value="Eukaryota"/>
</dbReference>
<accession>B3RSI7</accession>
<feature type="transmembrane region" description="Helical" evidence="1">
    <location>
        <begin position="232"/>
        <end position="254"/>
    </location>
</feature>
<proteinExistence type="predicted"/>
<dbReference type="OMA" id="YLVHMIQ"/>
<dbReference type="PANTHER" id="PTHR31061:SF24">
    <property type="entry name" value="LD22376P"/>
    <property type="match status" value="1"/>
</dbReference>
<dbReference type="KEGG" id="tad:TRIADDRAFT_54611"/>
<organism evidence="2 3">
    <name type="scientific">Trichoplax adhaerens</name>
    <name type="common">Trichoplax reptans</name>
    <dbReference type="NCBI Taxonomy" id="10228"/>
    <lineage>
        <taxon>Eukaryota</taxon>
        <taxon>Metazoa</taxon>
        <taxon>Placozoa</taxon>
        <taxon>Uniplacotomia</taxon>
        <taxon>Trichoplacea</taxon>
        <taxon>Trichoplacidae</taxon>
        <taxon>Trichoplax</taxon>
    </lineage>
</organism>
<sequence length="431" mass="49224">MTTTLPQLQIFGATFYSTLNVAQLLIYSPSTSFSIYARSSNCYRCSYENIAEDVTNTTIYLDTNYPIDINVLKSSNKTFHCQRQIQFQEGVRYLMFLDTQGDNYTECTLRPLLKDRISVLDQGLMLFACVIAMNYILWHLLYPVNLKRNLYQQPHIDNLDRRIRSLDLYRGLCAIVMAFGDSGGGQYRFFKHSIWNGLTIVDVVFPGFIFISGFSLSISLVKRLYKMQTPKLILIVTTIRRSFYLFFLGLLINGPCQISNWRLLGVLQRISVTFLVVSCLAVWLYPTIKSFTKDQVLQEKVLRKMWPIMVLIVGLHTYVTLTAAVPDCPVGYSGPGGKSDDGKYYNCTGGIAGFIDRFVFGSNHLYSRPTCKLLYQSSQPFDPEGVLGTLTSIFLCFLGLQMGILHNIFSNNLRIMRTWILFGLLLVWNQN</sequence>
<dbReference type="GeneID" id="6751730"/>
<dbReference type="RefSeq" id="XP_002111062.1">
    <property type="nucleotide sequence ID" value="XM_002111026.1"/>
</dbReference>
<feature type="transmembrane region" description="Helical" evidence="1">
    <location>
        <begin position="306"/>
        <end position="325"/>
    </location>
</feature>
<dbReference type="PhylomeDB" id="B3RSI7"/>
<keyword evidence="1" id="KW-1133">Transmembrane helix</keyword>
<feature type="transmembrane region" description="Helical" evidence="1">
    <location>
        <begin position="266"/>
        <end position="285"/>
    </location>
</feature>
<dbReference type="CTD" id="6751730"/>
<dbReference type="Proteomes" id="UP000009022">
    <property type="component" value="Unassembled WGS sequence"/>
</dbReference>
<protein>
    <recommendedName>
        <fullName evidence="4">Heparan-alpha-glucosaminide N-acetyltransferase catalytic domain-containing protein</fullName>
    </recommendedName>
</protein>
<dbReference type="HOGENOM" id="CLU_029171_3_2_1"/>
<keyword evidence="3" id="KW-1185">Reference proteome</keyword>
<keyword evidence="1" id="KW-0812">Transmembrane</keyword>
<evidence type="ECO:0000256" key="1">
    <source>
        <dbReference type="SAM" id="Phobius"/>
    </source>
</evidence>
<dbReference type="InParanoid" id="B3RSI7"/>
<feature type="transmembrane region" description="Helical" evidence="1">
    <location>
        <begin position="386"/>
        <end position="409"/>
    </location>
</feature>
<evidence type="ECO:0000313" key="2">
    <source>
        <dbReference type="EMBL" id="EDV27066.1"/>
    </source>
</evidence>
<gene>
    <name evidence="2" type="ORF">TRIADDRAFT_54611</name>
</gene>
<dbReference type="AlphaFoldDB" id="B3RSI7"/>
<dbReference type="PANTHER" id="PTHR31061">
    <property type="entry name" value="LD22376P"/>
    <property type="match status" value="1"/>
</dbReference>
<reference evidence="2 3" key="1">
    <citation type="journal article" date="2008" name="Nature">
        <title>The Trichoplax genome and the nature of placozoans.</title>
        <authorList>
            <person name="Srivastava M."/>
            <person name="Begovic E."/>
            <person name="Chapman J."/>
            <person name="Putnam N.H."/>
            <person name="Hellsten U."/>
            <person name="Kawashima T."/>
            <person name="Kuo A."/>
            <person name="Mitros T."/>
            <person name="Salamov A."/>
            <person name="Carpenter M.L."/>
            <person name="Signorovitch A.Y."/>
            <person name="Moreno M.A."/>
            <person name="Kamm K."/>
            <person name="Grimwood J."/>
            <person name="Schmutz J."/>
            <person name="Shapiro H."/>
            <person name="Grigoriev I.V."/>
            <person name="Buss L.W."/>
            <person name="Schierwater B."/>
            <person name="Dellaporta S.L."/>
            <person name="Rokhsar D.S."/>
        </authorList>
    </citation>
    <scope>NUCLEOTIDE SEQUENCE [LARGE SCALE GENOMIC DNA]</scope>
    <source>
        <strain evidence="2 3">Grell-BS-1999</strain>
    </source>
</reference>
<dbReference type="OrthoDB" id="2149840at2759"/>
<keyword evidence="1" id="KW-0472">Membrane</keyword>
<evidence type="ECO:0000313" key="3">
    <source>
        <dbReference type="Proteomes" id="UP000009022"/>
    </source>
</evidence>
<evidence type="ECO:0008006" key="4">
    <source>
        <dbReference type="Google" id="ProtNLM"/>
    </source>
</evidence>
<feature type="transmembrane region" description="Helical" evidence="1">
    <location>
        <begin position="123"/>
        <end position="141"/>
    </location>
</feature>
<dbReference type="EMBL" id="DS985243">
    <property type="protein sequence ID" value="EDV27066.1"/>
    <property type="molecule type" value="Genomic_DNA"/>
</dbReference>
<dbReference type="STRING" id="10228.B3RSI7"/>
<feature type="transmembrane region" description="Helical" evidence="1">
    <location>
        <begin position="194"/>
        <end position="220"/>
    </location>
</feature>
<name>B3RSI7_TRIAD</name>